<evidence type="ECO:0000256" key="1">
    <source>
        <dbReference type="ARBA" id="ARBA00023172"/>
    </source>
</evidence>
<dbReference type="SUPFAM" id="SSF56349">
    <property type="entry name" value="DNA breaking-rejoining enzymes"/>
    <property type="match status" value="1"/>
</dbReference>
<protein>
    <recommendedName>
        <fullName evidence="5">Tyr recombinase domain-containing protein</fullName>
    </recommendedName>
</protein>
<dbReference type="InterPro" id="IPR013762">
    <property type="entry name" value="Integrase-like_cat_sf"/>
</dbReference>
<evidence type="ECO:0008006" key="5">
    <source>
        <dbReference type="Google" id="ProtNLM"/>
    </source>
</evidence>
<dbReference type="RefSeq" id="WP_379516882.1">
    <property type="nucleotide sequence ID" value="NZ_JBHSPA010000029.1"/>
</dbReference>
<name>A0ABW1CR73_9ACTN</name>
<evidence type="ECO:0000313" key="3">
    <source>
        <dbReference type="EMBL" id="MFC5827378.1"/>
    </source>
</evidence>
<comment type="caution">
    <text evidence="3">The sequence shown here is derived from an EMBL/GenBank/DDBJ whole genome shotgun (WGS) entry which is preliminary data.</text>
</comment>
<sequence length="274" mass="30102">MINVLALQKAPAEIMTRRQRKIDATTRRSYCDQAGLADRFQPGSGGRTSDADRPKALVWTDERVAAWNRDLQGRLDVEQRRREARLSRASMINVYASVPRPSPVTVWTPSHTFAFLAQAATHRLLALYRLIALRGLRWGEAVGLRWKDVDLAAGISVLNRGRVRLPVSHDAPRNTLGGARGASGCRSAAQRAQASPLVGRTRGLSLPALASHVTTVAAMSDTPRRPKIQWQDDSEHLKNRDAARRIVSEAPRPSEPEMPRRAGATDAEEGSGCP</sequence>
<dbReference type="EMBL" id="JBHSPA010000029">
    <property type="protein sequence ID" value="MFC5827378.1"/>
    <property type="molecule type" value="Genomic_DNA"/>
</dbReference>
<reference evidence="4" key="1">
    <citation type="journal article" date="2019" name="Int. J. Syst. Evol. Microbiol.">
        <title>The Global Catalogue of Microorganisms (GCM) 10K type strain sequencing project: providing services to taxonomists for standard genome sequencing and annotation.</title>
        <authorList>
            <consortium name="The Broad Institute Genomics Platform"/>
            <consortium name="The Broad Institute Genome Sequencing Center for Infectious Disease"/>
            <person name="Wu L."/>
            <person name="Ma J."/>
        </authorList>
    </citation>
    <scope>NUCLEOTIDE SEQUENCE [LARGE SCALE GENOMIC DNA]</scope>
    <source>
        <strain evidence="4">CCUG 53903</strain>
    </source>
</reference>
<feature type="compositionally biased region" description="Low complexity" evidence="2">
    <location>
        <begin position="182"/>
        <end position="195"/>
    </location>
</feature>
<dbReference type="Proteomes" id="UP001596058">
    <property type="component" value="Unassembled WGS sequence"/>
</dbReference>
<dbReference type="InterPro" id="IPR011010">
    <property type="entry name" value="DNA_brk_join_enz"/>
</dbReference>
<keyword evidence="4" id="KW-1185">Reference proteome</keyword>
<accession>A0ABW1CR73</accession>
<proteinExistence type="predicted"/>
<evidence type="ECO:0000256" key="2">
    <source>
        <dbReference type="SAM" id="MobiDB-lite"/>
    </source>
</evidence>
<dbReference type="Gene3D" id="1.10.443.10">
    <property type="entry name" value="Intergrase catalytic core"/>
    <property type="match status" value="1"/>
</dbReference>
<evidence type="ECO:0000313" key="4">
    <source>
        <dbReference type="Proteomes" id="UP001596058"/>
    </source>
</evidence>
<organism evidence="3 4">
    <name type="scientific">Nonomuraea insulae</name>
    <dbReference type="NCBI Taxonomy" id="1616787"/>
    <lineage>
        <taxon>Bacteria</taxon>
        <taxon>Bacillati</taxon>
        <taxon>Actinomycetota</taxon>
        <taxon>Actinomycetes</taxon>
        <taxon>Streptosporangiales</taxon>
        <taxon>Streptosporangiaceae</taxon>
        <taxon>Nonomuraea</taxon>
    </lineage>
</organism>
<keyword evidence="1" id="KW-0233">DNA recombination</keyword>
<feature type="compositionally biased region" description="Basic and acidic residues" evidence="2">
    <location>
        <begin position="233"/>
        <end position="260"/>
    </location>
</feature>
<feature type="region of interest" description="Disordered" evidence="2">
    <location>
        <begin position="172"/>
        <end position="196"/>
    </location>
</feature>
<feature type="region of interest" description="Disordered" evidence="2">
    <location>
        <begin position="217"/>
        <end position="274"/>
    </location>
</feature>
<gene>
    <name evidence="3" type="ORF">ACFPZ3_26235</name>
</gene>